<sequence length="210" mass="24089">MIATISTQTQVQSTSQKLKKRVGIFGGTFNPPHIGQLILAESVGKQLGLEKVYWMPNAIPVDATHTSAIEPSYRAQMVRLAIMDNPLFDIDLTEIRNGGESHTFFTMQELVKQHPENEYYFIMGAEKMKFLPQWDHIEELSQLVTFVAGLRAGQKRESAYPALWFDVPDVHISASDIRTRIRLNQSINYLVPDREVAFIEEYHLYRGLYE</sequence>
<dbReference type="Pfam" id="PF01467">
    <property type="entry name" value="CTP_transf_like"/>
    <property type="match status" value="1"/>
</dbReference>
<keyword evidence="5 10" id="KW-0548">Nucleotidyltransferase</keyword>
<dbReference type="STRING" id="907931.GCA_000165675_00212"/>
<evidence type="ECO:0000256" key="3">
    <source>
        <dbReference type="ARBA" id="ARBA00022642"/>
    </source>
</evidence>
<comment type="caution">
    <text evidence="12">The sequence shown here is derived from an EMBL/GenBank/DDBJ whole genome shotgun (WGS) entry which is preliminary data.</text>
</comment>
<evidence type="ECO:0000256" key="6">
    <source>
        <dbReference type="ARBA" id="ARBA00022741"/>
    </source>
</evidence>
<evidence type="ECO:0000256" key="1">
    <source>
        <dbReference type="ARBA" id="ARBA00002324"/>
    </source>
</evidence>
<evidence type="ECO:0000256" key="8">
    <source>
        <dbReference type="ARBA" id="ARBA00023027"/>
    </source>
</evidence>
<keyword evidence="13" id="KW-1185">Reference proteome</keyword>
<dbReference type="HAMAP" id="MF_00244">
    <property type="entry name" value="NaMN_adenylyltr"/>
    <property type="match status" value="1"/>
</dbReference>
<evidence type="ECO:0000313" key="13">
    <source>
        <dbReference type="Proteomes" id="UP000295681"/>
    </source>
</evidence>
<keyword evidence="4 10" id="KW-0808">Transferase</keyword>
<dbReference type="PANTHER" id="PTHR39321:SF3">
    <property type="entry name" value="PHOSPHOPANTETHEINE ADENYLYLTRANSFERASE"/>
    <property type="match status" value="1"/>
</dbReference>
<dbReference type="GO" id="GO:0004515">
    <property type="term" value="F:nicotinate-nucleotide adenylyltransferase activity"/>
    <property type="evidence" value="ECO:0007669"/>
    <property type="project" value="UniProtKB-UniRule"/>
</dbReference>
<gene>
    <name evidence="10" type="primary">nadD</name>
    <name evidence="12" type="ORF">C5L23_001145</name>
</gene>
<dbReference type="EC" id="2.7.7.18" evidence="10"/>
<dbReference type="NCBIfam" id="NF000841">
    <property type="entry name" value="PRK00071.1-4"/>
    <property type="match status" value="1"/>
</dbReference>
<dbReference type="NCBIfam" id="NF000840">
    <property type="entry name" value="PRK00071.1-3"/>
    <property type="match status" value="1"/>
</dbReference>
<evidence type="ECO:0000313" key="12">
    <source>
        <dbReference type="EMBL" id="TDG69683.1"/>
    </source>
</evidence>
<dbReference type="EMBL" id="PUFI01000005">
    <property type="protein sequence ID" value="TDG69683.1"/>
    <property type="molecule type" value="Genomic_DNA"/>
</dbReference>
<dbReference type="InterPro" id="IPR014729">
    <property type="entry name" value="Rossmann-like_a/b/a_fold"/>
</dbReference>
<dbReference type="GO" id="GO:0005524">
    <property type="term" value="F:ATP binding"/>
    <property type="evidence" value="ECO:0007669"/>
    <property type="project" value="UniProtKB-KW"/>
</dbReference>
<evidence type="ECO:0000256" key="9">
    <source>
        <dbReference type="ARBA" id="ARBA00048721"/>
    </source>
</evidence>
<keyword evidence="7 10" id="KW-0067">ATP-binding</keyword>
<protein>
    <recommendedName>
        <fullName evidence="10">Probable nicotinate-nucleotide adenylyltransferase</fullName>
        <ecNumber evidence="10">2.7.7.18</ecNumber>
    </recommendedName>
    <alternativeName>
        <fullName evidence="10">Deamido-NAD(+) diphosphorylase</fullName>
    </alternativeName>
    <alternativeName>
        <fullName evidence="10">Deamido-NAD(+) pyrophosphorylase</fullName>
    </alternativeName>
    <alternativeName>
        <fullName evidence="10">Nicotinate mononucleotide adenylyltransferase</fullName>
        <shortName evidence="10">NaMN adenylyltransferase</shortName>
    </alternativeName>
</protein>
<proteinExistence type="inferred from homology"/>
<dbReference type="RefSeq" id="WP_133264214.1">
    <property type="nucleotide sequence ID" value="NZ_JAGYGP010000001.1"/>
</dbReference>
<dbReference type="InterPro" id="IPR005248">
    <property type="entry name" value="NadD/NMNAT"/>
</dbReference>
<comment type="pathway">
    <text evidence="2 10">Cofactor biosynthesis; NAD(+) biosynthesis; deamido-NAD(+) from nicotinate D-ribonucleotide: step 1/1.</text>
</comment>
<evidence type="ECO:0000256" key="2">
    <source>
        <dbReference type="ARBA" id="ARBA00005019"/>
    </source>
</evidence>
<keyword evidence="3 10" id="KW-0662">Pyridine nucleotide biosynthesis</keyword>
<evidence type="ECO:0000256" key="4">
    <source>
        <dbReference type="ARBA" id="ARBA00022679"/>
    </source>
</evidence>
<evidence type="ECO:0000256" key="10">
    <source>
        <dbReference type="HAMAP-Rule" id="MF_00244"/>
    </source>
</evidence>
<dbReference type="AlphaFoldDB" id="A0A4R5NAX2"/>
<dbReference type="PANTHER" id="PTHR39321">
    <property type="entry name" value="NICOTINATE-NUCLEOTIDE ADENYLYLTRANSFERASE-RELATED"/>
    <property type="match status" value="1"/>
</dbReference>
<dbReference type="SUPFAM" id="SSF52374">
    <property type="entry name" value="Nucleotidylyl transferase"/>
    <property type="match status" value="1"/>
</dbReference>
<dbReference type="UniPathway" id="UPA00253">
    <property type="reaction ID" value="UER00332"/>
</dbReference>
<dbReference type="Gene3D" id="3.40.50.620">
    <property type="entry name" value="HUPs"/>
    <property type="match status" value="1"/>
</dbReference>
<dbReference type="NCBIfam" id="TIGR00482">
    <property type="entry name" value="nicotinate (nicotinamide) nucleotide adenylyltransferase"/>
    <property type="match status" value="1"/>
</dbReference>
<evidence type="ECO:0000259" key="11">
    <source>
        <dbReference type="Pfam" id="PF01467"/>
    </source>
</evidence>
<feature type="domain" description="Cytidyltransferase-like" evidence="11">
    <location>
        <begin position="24"/>
        <end position="180"/>
    </location>
</feature>
<name>A0A4R5NAX2_9LACO</name>
<dbReference type="Proteomes" id="UP000295681">
    <property type="component" value="Unassembled WGS sequence"/>
</dbReference>
<dbReference type="InterPro" id="IPR004821">
    <property type="entry name" value="Cyt_trans-like"/>
</dbReference>
<comment type="catalytic activity">
    <reaction evidence="9 10">
        <text>nicotinate beta-D-ribonucleotide + ATP + H(+) = deamido-NAD(+) + diphosphate</text>
        <dbReference type="Rhea" id="RHEA:22860"/>
        <dbReference type="ChEBI" id="CHEBI:15378"/>
        <dbReference type="ChEBI" id="CHEBI:30616"/>
        <dbReference type="ChEBI" id="CHEBI:33019"/>
        <dbReference type="ChEBI" id="CHEBI:57502"/>
        <dbReference type="ChEBI" id="CHEBI:58437"/>
        <dbReference type="EC" id="2.7.7.18"/>
    </reaction>
</comment>
<evidence type="ECO:0000256" key="5">
    <source>
        <dbReference type="ARBA" id="ARBA00022695"/>
    </source>
</evidence>
<dbReference type="GO" id="GO:0009435">
    <property type="term" value="P:NAD+ biosynthetic process"/>
    <property type="evidence" value="ECO:0007669"/>
    <property type="project" value="UniProtKB-UniRule"/>
</dbReference>
<comment type="similarity">
    <text evidence="10">Belongs to the NadD family.</text>
</comment>
<keyword evidence="6 10" id="KW-0547">Nucleotide-binding</keyword>
<keyword evidence="8 10" id="KW-0520">NAD</keyword>
<reference evidence="12 13" key="1">
    <citation type="journal article" date="2019" name="Appl. Microbiol. Biotechnol.">
        <title>Uncovering carbohydrate metabolism through a genotype-phenotype association study of 56 lactic acid bacteria genomes.</title>
        <authorList>
            <person name="Buron-Moles G."/>
            <person name="Chailyan A."/>
            <person name="Dolejs I."/>
            <person name="Forster J."/>
            <person name="Miks M.H."/>
        </authorList>
    </citation>
    <scope>NUCLEOTIDE SEQUENCE [LARGE SCALE GENOMIC DNA]</scope>
    <source>
        <strain evidence="12 13">ATCC 700006</strain>
    </source>
</reference>
<comment type="function">
    <text evidence="1 10">Catalyzes the reversible adenylation of nicotinate mononucleotide (NaMN) to nicotinic acid adenine dinucleotide (NaAD).</text>
</comment>
<dbReference type="CDD" id="cd02165">
    <property type="entry name" value="NMNAT"/>
    <property type="match status" value="1"/>
</dbReference>
<organism evidence="12 13">
    <name type="scientific">Leuconostoc fallax</name>
    <dbReference type="NCBI Taxonomy" id="1251"/>
    <lineage>
        <taxon>Bacteria</taxon>
        <taxon>Bacillati</taxon>
        <taxon>Bacillota</taxon>
        <taxon>Bacilli</taxon>
        <taxon>Lactobacillales</taxon>
        <taxon>Lactobacillaceae</taxon>
        <taxon>Leuconostoc</taxon>
    </lineage>
</organism>
<accession>A0A4R5NAX2</accession>
<evidence type="ECO:0000256" key="7">
    <source>
        <dbReference type="ARBA" id="ARBA00022840"/>
    </source>
</evidence>